<dbReference type="Proteomes" id="UP001501757">
    <property type="component" value="Unassembled WGS sequence"/>
</dbReference>
<organism evidence="2 3">
    <name type="scientific">Bowmanella denitrificans</name>
    <dbReference type="NCBI Taxonomy" id="366582"/>
    <lineage>
        <taxon>Bacteria</taxon>
        <taxon>Pseudomonadati</taxon>
        <taxon>Pseudomonadota</taxon>
        <taxon>Gammaproteobacteria</taxon>
        <taxon>Alteromonadales</taxon>
        <taxon>Alteromonadaceae</taxon>
        <taxon>Bowmanella</taxon>
    </lineage>
</organism>
<name>A0ABN0XTW9_9ALTE</name>
<dbReference type="InterPro" id="IPR000182">
    <property type="entry name" value="GNAT_dom"/>
</dbReference>
<dbReference type="CDD" id="cd04301">
    <property type="entry name" value="NAT_SF"/>
    <property type="match status" value="1"/>
</dbReference>
<dbReference type="SUPFAM" id="SSF55729">
    <property type="entry name" value="Acyl-CoA N-acyltransferases (Nat)"/>
    <property type="match status" value="1"/>
</dbReference>
<evidence type="ECO:0000313" key="2">
    <source>
        <dbReference type="EMBL" id="GAA0372734.1"/>
    </source>
</evidence>
<proteinExistence type="predicted"/>
<dbReference type="EMBL" id="BAAAEI010000028">
    <property type="protein sequence ID" value="GAA0372734.1"/>
    <property type="molecule type" value="Genomic_DNA"/>
</dbReference>
<evidence type="ECO:0000259" key="1">
    <source>
        <dbReference type="PROSITE" id="PS51186"/>
    </source>
</evidence>
<keyword evidence="3" id="KW-1185">Reference proteome</keyword>
<dbReference type="Pfam" id="PF00583">
    <property type="entry name" value="Acetyltransf_1"/>
    <property type="match status" value="1"/>
</dbReference>
<evidence type="ECO:0000313" key="3">
    <source>
        <dbReference type="Proteomes" id="UP001501757"/>
    </source>
</evidence>
<comment type="caution">
    <text evidence="2">The sequence shown here is derived from an EMBL/GenBank/DDBJ whole genome shotgun (WGS) entry which is preliminary data.</text>
</comment>
<dbReference type="Gene3D" id="3.40.630.30">
    <property type="match status" value="1"/>
</dbReference>
<sequence length="158" mass="18610">MINLRLAQAGNEDKSYFWRHYQQAMRGHIESQWGWDENWQRQDFAKRWQDNQNLLVVSGHLNLGYIQLCQRPKHGLYITMLIMAPQWRNKGIGRRLLLQLLKVYQAQELTLRVFRCNQQALQFYVNAGFCVSAEEPDFYLLQAGAKALQTAQPEVRLA</sequence>
<reference evidence="2 3" key="1">
    <citation type="journal article" date="2019" name="Int. J. Syst. Evol. Microbiol.">
        <title>The Global Catalogue of Microorganisms (GCM) 10K type strain sequencing project: providing services to taxonomists for standard genome sequencing and annotation.</title>
        <authorList>
            <consortium name="The Broad Institute Genomics Platform"/>
            <consortium name="The Broad Institute Genome Sequencing Center for Infectious Disease"/>
            <person name="Wu L."/>
            <person name="Ma J."/>
        </authorList>
    </citation>
    <scope>NUCLEOTIDE SEQUENCE [LARGE SCALE GENOMIC DNA]</scope>
    <source>
        <strain evidence="2 3">JCM 13378</strain>
    </source>
</reference>
<gene>
    <name evidence="2" type="ORF">GCM10009092_41260</name>
</gene>
<dbReference type="PROSITE" id="PS51186">
    <property type="entry name" value="GNAT"/>
    <property type="match status" value="1"/>
</dbReference>
<dbReference type="RefSeq" id="WP_102797556.1">
    <property type="nucleotide sequence ID" value="NZ_BAAAEI010000028.1"/>
</dbReference>
<accession>A0ABN0XTW9</accession>
<feature type="domain" description="N-acetyltransferase" evidence="1">
    <location>
        <begin position="2"/>
        <end position="158"/>
    </location>
</feature>
<dbReference type="InterPro" id="IPR016181">
    <property type="entry name" value="Acyl_CoA_acyltransferase"/>
</dbReference>
<protein>
    <recommendedName>
        <fullName evidence="1">N-acetyltransferase domain-containing protein</fullName>
    </recommendedName>
</protein>